<name>A0A8H7VCW9_9FUNG</name>
<accession>A0A8H7VCW9</accession>
<sequence>MDKSLHTVTCIFKRGIANYDLVYCKKCPKYRVPQVLLQNHLFSMTPEISRIAIHIAQWPEDEYEHKAPGSLKAYLNEGLPSGPKPPAMEGDFQYRSCARNKAPEGIVYPGNDAESSHYWSISLDEAAHYPGSAHLSSVNTNILDHTILTLDNAGYIGNLAALEESWNKHVKNIEESFSVGTPCIKRVAIATERLRVAVETCGIIDQAFKNDSNGTKLAIYIGFRGPHGDDVEAIIASSSDFHNDRNLLTTMDSSAPYDAYHGLQSVVYVHRITT</sequence>
<reference evidence="1 2" key="1">
    <citation type="submission" date="2020-12" db="EMBL/GenBank/DDBJ databases">
        <title>Metabolic potential, ecology and presence of endohyphal bacteria is reflected in genomic diversity of Mucoromycotina.</title>
        <authorList>
            <person name="Muszewska A."/>
            <person name="Okrasinska A."/>
            <person name="Steczkiewicz K."/>
            <person name="Drgas O."/>
            <person name="Orlowska M."/>
            <person name="Perlinska-Lenart U."/>
            <person name="Aleksandrzak-Piekarczyk T."/>
            <person name="Szatraj K."/>
            <person name="Zielenkiewicz U."/>
            <person name="Pilsyk S."/>
            <person name="Malc E."/>
            <person name="Mieczkowski P."/>
            <person name="Kruszewska J.S."/>
            <person name="Biernat P."/>
            <person name="Pawlowska J."/>
        </authorList>
    </citation>
    <scope>NUCLEOTIDE SEQUENCE [LARGE SCALE GENOMIC DNA]</scope>
    <source>
        <strain evidence="1 2">CBS 142.35</strain>
    </source>
</reference>
<gene>
    <name evidence="1" type="ORF">INT45_000313</name>
</gene>
<evidence type="ECO:0000313" key="1">
    <source>
        <dbReference type="EMBL" id="KAG2214177.1"/>
    </source>
</evidence>
<evidence type="ECO:0000313" key="2">
    <source>
        <dbReference type="Proteomes" id="UP000646827"/>
    </source>
</evidence>
<dbReference type="Proteomes" id="UP000646827">
    <property type="component" value="Unassembled WGS sequence"/>
</dbReference>
<dbReference type="EMBL" id="JAEPRB010000626">
    <property type="protein sequence ID" value="KAG2214177.1"/>
    <property type="molecule type" value="Genomic_DNA"/>
</dbReference>
<comment type="caution">
    <text evidence="1">The sequence shown here is derived from an EMBL/GenBank/DDBJ whole genome shotgun (WGS) entry which is preliminary data.</text>
</comment>
<keyword evidence="2" id="KW-1185">Reference proteome</keyword>
<dbReference type="AlphaFoldDB" id="A0A8H7VCW9"/>
<organism evidence="1 2">
    <name type="scientific">Circinella minor</name>
    <dbReference type="NCBI Taxonomy" id="1195481"/>
    <lineage>
        <taxon>Eukaryota</taxon>
        <taxon>Fungi</taxon>
        <taxon>Fungi incertae sedis</taxon>
        <taxon>Mucoromycota</taxon>
        <taxon>Mucoromycotina</taxon>
        <taxon>Mucoromycetes</taxon>
        <taxon>Mucorales</taxon>
        <taxon>Lichtheimiaceae</taxon>
        <taxon>Circinella</taxon>
    </lineage>
</organism>
<protein>
    <submittedName>
        <fullName evidence="1">Uncharacterized protein</fullName>
    </submittedName>
</protein>
<proteinExistence type="predicted"/>